<evidence type="ECO:0000313" key="2">
    <source>
        <dbReference type="Proteomes" id="UP000663828"/>
    </source>
</evidence>
<gene>
    <name evidence="1" type="ORF">XAT740_LOCUS40691</name>
</gene>
<comment type="caution">
    <text evidence="1">The sequence shown here is derived from an EMBL/GenBank/DDBJ whole genome shotgun (WGS) entry which is preliminary data.</text>
</comment>
<accession>A0A815UGR6</accession>
<keyword evidence="2" id="KW-1185">Reference proteome</keyword>
<protein>
    <submittedName>
        <fullName evidence="1">Uncharacterized protein</fullName>
    </submittedName>
</protein>
<evidence type="ECO:0000313" key="1">
    <source>
        <dbReference type="EMBL" id="CAF1519255.1"/>
    </source>
</evidence>
<organism evidence="1 2">
    <name type="scientific">Adineta ricciae</name>
    <name type="common">Rotifer</name>
    <dbReference type="NCBI Taxonomy" id="249248"/>
    <lineage>
        <taxon>Eukaryota</taxon>
        <taxon>Metazoa</taxon>
        <taxon>Spiralia</taxon>
        <taxon>Gnathifera</taxon>
        <taxon>Rotifera</taxon>
        <taxon>Eurotatoria</taxon>
        <taxon>Bdelloidea</taxon>
        <taxon>Adinetida</taxon>
        <taxon>Adinetidae</taxon>
        <taxon>Adineta</taxon>
    </lineage>
</organism>
<dbReference type="EMBL" id="CAJNOR010004659">
    <property type="protein sequence ID" value="CAF1519255.1"/>
    <property type="molecule type" value="Genomic_DNA"/>
</dbReference>
<dbReference type="Proteomes" id="UP000663828">
    <property type="component" value="Unassembled WGS sequence"/>
</dbReference>
<proteinExistence type="predicted"/>
<sequence length="188" mass="22434">MLNECRLYYKKNETYLKQIKEFERDYHPTKALDWYTADKFLYRIVNKALRTQLYRGQLLSQADMQRLQKCVGKRMIITQFISTTKNIELAKVLAGNGQGRPDFESVIYEIDLSDVYDKYKDKPDPFKHHSREQLRYYQAALPNIPLNESIFLELGYWAIRMRCFFFSCPRLDITTIADVSSNRTLYPR</sequence>
<reference evidence="1" key="1">
    <citation type="submission" date="2021-02" db="EMBL/GenBank/DDBJ databases">
        <authorList>
            <person name="Nowell W R."/>
        </authorList>
    </citation>
    <scope>NUCLEOTIDE SEQUENCE</scope>
</reference>
<name>A0A815UGR6_ADIRI</name>
<dbReference type="AlphaFoldDB" id="A0A815UGR6"/>